<feature type="domain" description="Phosphomannose isomerase type I catalytic" evidence="9">
    <location>
        <begin position="3"/>
        <end position="173"/>
    </location>
</feature>
<evidence type="ECO:0000256" key="7">
    <source>
        <dbReference type="ARBA" id="ARBA00023235"/>
    </source>
</evidence>
<protein>
    <recommendedName>
        <fullName evidence="4">mannose-6-phosphate isomerase</fullName>
        <ecNumber evidence="4">5.3.1.8</ecNumber>
    </recommendedName>
</protein>
<dbReference type="InterPro" id="IPR016305">
    <property type="entry name" value="Mannose-6-P_Isomerase"/>
</dbReference>
<proteinExistence type="inferred from homology"/>
<reference evidence="10 11" key="1">
    <citation type="submission" date="2024-09" db="EMBL/GenBank/DDBJ databases">
        <authorList>
            <person name="Sun Q."/>
            <person name="Mori K."/>
        </authorList>
    </citation>
    <scope>NUCLEOTIDE SEQUENCE [LARGE SCALE GENOMIC DNA]</scope>
    <source>
        <strain evidence="10 11">JCM 4362</strain>
    </source>
</reference>
<gene>
    <name evidence="10" type="primary">manA</name>
    <name evidence="10" type="ORF">ACFFTU_09480</name>
</gene>
<evidence type="ECO:0000313" key="10">
    <source>
        <dbReference type="EMBL" id="MFB9520175.1"/>
    </source>
</evidence>
<comment type="catalytic activity">
    <reaction evidence="1">
        <text>D-mannose 6-phosphate = D-fructose 6-phosphate</text>
        <dbReference type="Rhea" id="RHEA:12356"/>
        <dbReference type="ChEBI" id="CHEBI:58735"/>
        <dbReference type="ChEBI" id="CHEBI:61527"/>
        <dbReference type="EC" id="5.3.1.8"/>
    </reaction>
</comment>
<feature type="region of interest" description="Disordered" evidence="8">
    <location>
        <begin position="48"/>
        <end position="80"/>
    </location>
</feature>
<evidence type="ECO:0000256" key="6">
    <source>
        <dbReference type="ARBA" id="ARBA00022833"/>
    </source>
</evidence>
<sequence length="422" mass="44072">MDRLANTVRPYAWGSVTAIPELLGTEPTGEPQAELWMGAHPGAPSRIARPTRGAHGTPATRDAAGAVDRPTDSDPRALRPLSDVIAADPEGELGPAAVKEFGPRLPFLFKVLAAGAPLSLQVHPNLAQAQEGYADEERRGVPVDAPDRNYKDANHKPELICALTGFNGLCGFRVPAESADLLDALAVDSLKPYADLLRAHPEEAALREVLTAVLTADPADMAATVTATAHAAARLAADPATAPTEAAAYAAYAGLAHHFPGDPGVLAAMLLNHVRLQPGEALFLGAGVPHAYLDGLGVEIMANSDNVLRCGLTPKHVDVPELLRVVRFEATDPGVLRPEAAPDGEELYDTPIDEFRLSRYVLSADAAPARLPAGAPQILLCTAGSPRAGDLPLAPGESVFVPADEKTELSGPGTVFRATIAV</sequence>
<dbReference type="PANTHER" id="PTHR10309:SF0">
    <property type="entry name" value="MANNOSE-6-PHOSPHATE ISOMERASE"/>
    <property type="match status" value="1"/>
</dbReference>
<comment type="cofactor">
    <cofactor evidence="2">
        <name>Zn(2+)</name>
        <dbReference type="ChEBI" id="CHEBI:29105"/>
    </cofactor>
</comment>
<dbReference type="Gene3D" id="2.60.120.10">
    <property type="entry name" value="Jelly Rolls"/>
    <property type="match status" value="2"/>
</dbReference>
<keyword evidence="7 10" id="KW-0413">Isomerase</keyword>
<evidence type="ECO:0000313" key="11">
    <source>
        <dbReference type="Proteomes" id="UP001589718"/>
    </source>
</evidence>
<organism evidence="10 11">
    <name type="scientific">Streptomyces cremeus</name>
    <dbReference type="NCBI Taxonomy" id="66881"/>
    <lineage>
        <taxon>Bacteria</taxon>
        <taxon>Bacillati</taxon>
        <taxon>Actinomycetota</taxon>
        <taxon>Actinomycetes</taxon>
        <taxon>Kitasatosporales</taxon>
        <taxon>Streptomycetaceae</taxon>
        <taxon>Streptomyces</taxon>
    </lineage>
</organism>
<dbReference type="InterPro" id="IPR046457">
    <property type="entry name" value="PMI_typeI_cat"/>
</dbReference>
<dbReference type="SUPFAM" id="SSF51182">
    <property type="entry name" value="RmlC-like cupins"/>
    <property type="match status" value="1"/>
</dbReference>
<dbReference type="InterPro" id="IPR014710">
    <property type="entry name" value="RmlC-like_jellyroll"/>
</dbReference>
<keyword evidence="5" id="KW-0479">Metal-binding</keyword>
<dbReference type="GO" id="GO:0004476">
    <property type="term" value="F:mannose-6-phosphate isomerase activity"/>
    <property type="evidence" value="ECO:0007669"/>
    <property type="project" value="UniProtKB-EC"/>
</dbReference>
<dbReference type="PIRSF" id="PIRSF001480">
    <property type="entry name" value="Mannose-6-phosphate_isomerase"/>
    <property type="match status" value="1"/>
</dbReference>
<dbReference type="InterPro" id="IPR018050">
    <property type="entry name" value="Pmannose_isomerase-type1_CS"/>
</dbReference>
<evidence type="ECO:0000256" key="3">
    <source>
        <dbReference type="ARBA" id="ARBA00010772"/>
    </source>
</evidence>
<comment type="caution">
    <text evidence="10">The sequence shown here is derived from an EMBL/GenBank/DDBJ whole genome shotgun (WGS) entry which is preliminary data.</text>
</comment>
<dbReference type="Proteomes" id="UP001589718">
    <property type="component" value="Unassembled WGS sequence"/>
</dbReference>
<evidence type="ECO:0000256" key="1">
    <source>
        <dbReference type="ARBA" id="ARBA00000757"/>
    </source>
</evidence>
<dbReference type="PROSITE" id="PS00965">
    <property type="entry name" value="PMI_I_1"/>
    <property type="match status" value="1"/>
</dbReference>
<evidence type="ECO:0000256" key="5">
    <source>
        <dbReference type="ARBA" id="ARBA00022723"/>
    </source>
</evidence>
<name>A0ABV5PAH7_STRCM</name>
<keyword evidence="6" id="KW-0862">Zinc</keyword>
<dbReference type="PANTHER" id="PTHR10309">
    <property type="entry name" value="MANNOSE-6-PHOSPHATE ISOMERASE"/>
    <property type="match status" value="1"/>
</dbReference>
<dbReference type="PRINTS" id="PR00714">
    <property type="entry name" value="MAN6PISMRASE"/>
</dbReference>
<dbReference type="EMBL" id="JBHMCR010000004">
    <property type="protein sequence ID" value="MFB9520175.1"/>
    <property type="molecule type" value="Genomic_DNA"/>
</dbReference>
<evidence type="ECO:0000256" key="2">
    <source>
        <dbReference type="ARBA" id="ARBA00001947"/>
    </source>
</evidence>
<dbReference type="InterPro" id="IPR011051">
    <property type="entry name" value="RmlC_Cupin_sf"/>
</dbReference>
<dbReference type="InterPro" id="IPR001250">
    <property type="entry name" value="Man6P_Isoase-1"/>
</dbReference>
<comment type="similarity">
    <text evidence="3">Belongs to the mannose-6-phosphate isomerase type 1 family.</text>
</comment>
<dbReference type="RefSeq" id="WP_345222343.1">
    <property type="nucleotide sequence ID" value="NZ_BAAAXE010000013.1"/>
</dbReference>
<keyword evidence="11" id="KW-1185">Reference proteome</keyword>
<evidence type="ECO:0000259" key="9">
    <source>
        <dbReference type="Pfam" id="PF20511"/>
    </source>
</evidence>
<accession>A0ABV5PAH7</accession>
<dbReference type="NCBIfam" id="TIGR00218">
    <property type="entry name" value="manA"/>
    <property type="match status" value="1"/>
</dbReference>
<dbReference type="EC" id="5.3.1.8" evidence="4"/>
<dbReference type="CDD" id="cd07011">
    <property type="entry name" value="cupin_PMI_type_I_N"/>
    <property type="match status" value="1"/>
</dbReference>
<evidence type="ECO:0000256" key="4">
    <source>
        <dbReference type="ARBA" id="ARBA00011956"/>
    </source>
</evidence>
<dbReference type="Gene3D" id="1.10.441.10">
    <property type="entry name" value="Phosphomannose Isomerase, domain 2"/>
    <property type="match status" value="1"/>
</dbReference>
<dbReference type="Pfam" id="PF20511">
    <property type="entry name" value="PMI_typeI_cat"/>
    <property type="match status" value="1"/>
</dbReference>
<evidence type="ECO:0000256" key="8">
    <source>
        <dbReference type="SAM" id="MobiDB-lite"/>
    </source>
</evidence>